<dbReference type="RefSeq" id="WP_201373817.1">
    <property type="nucleotide sequence ID" value="NZ_BNJG01000002.1"/>
</dbReference>
<evidence type="ECO:0000259" key="1">
    <source>
        <dbReference type="Pfam" id="PF24719"/>
    </source>
</evidence>
<keyword evidence="3" id="KW-1185">Reference proteome</keyword>
<feature type="domain" description="Imm33-like" evidence="1">
    <location>
        <begin position="154"/>
        <end position="226"/>
    </location>
</feature>
<proteinExistence type="predicted"/>
<evidence type="ECO:0000313" key="3">
    <source>
        <dbReference type="Proteomes" id="UP000654345"/>
    </source>
</evidence>
<sequence>MHIYFHNAEDQQRWAYTEGLSDLGQREIAVLAPCSDDDLRNRLLLNLLEFIASYIKSQPKRILPGQTFRYGWVMLRFVSDEKNISGAGSDALLIEEHESHFALEDVPFVPGVIRAMELIQIQHKAMQRNQVTGDVQYPSSTHFALICSRVTPEAIQQLRPLSAQRLWEPEGQHSGWFFSCCDQSHDHDNPDELHRGHLLHLVKGLPAFFPYIAMPVGAALLFEENKVVIFPPGEEQGFVDPEAPLTTLPS</sequence>
<accession>A0ABQ3UXI7</accession>
<dbReference type="EMBL" id="BNJG01000002">
    <property type="protein sequence ID" value="GHO57406.1"/>
    <property type="molecule type" value="Genomic_DNA"/>
</dbReference>
<evidence type="ECO:0000313" key="2">
    <source>
        <dbReference type="EMBL" id="GHO57406.1"/>
    </source>
</evidence>
<dbReference type="Proteomes" id="UP000654345">
    <property type="component" value="Unassembled WGS sequence"/>
</dbReference>
<gene>
    <name evidence="2" type="ORF">KSB_58810</name>
</gene>
<reference evidence="2 3" key="1">
    <citation type="journal article" date="2021" name="Int. J. Syst. Evol. Microbiol.">
        <title>Reticulibacter mediterranei gen. nov., sp. nov., within the new family Reticulibacteraceae fam. nov., and Ktedonospora formicarum gen. nov., sp. nov., Ktedonobacter robiniae sp. nov., Dictyobacter formicarum sp. nov. and Dictyobacter arantiisoli sp. nov., belonging to the class Ktedonobacteria.</title>
        <authorList>
            <person name="Yabe S."/>
            <person name="Zheng Y."/>
            <person name="Wang C.M."/>
            <person name="Sakai Y."/>
            <person name="Abe K."/>
            <person name="Yokota A."/>
            <person name="Donadio S."/>
            <person name="Cavaletti L."/>
            <person name="Monciardini P."/>
        </authorList>
    </citation>
    <scope>NUCLEOTIDE SEQUENCE [LARGE SCALE GENOMIC DNA]</scope>
    <source>
        <strain evidence="2 3">SOSP1-30</strain>
    </source>
</reference>
<dbReference type="InterPro" id="IPR056509">
    <property type="entry name" value="Imm33-like"/>
</dbReference>
<comment type="caution">
    <text evidence="2">The sequence shown here is derived from an EMBL/GenBank/DDBJ whole genome shotgun (WGS) entry which is preliminary data.</text>
</comment>
<name>A0ABQ3UXI7_9CHLR</name>
<dbReference type="Pfam" id="PF24719">
    <property type="entry name" value="Imm33-like"/>
    <property type="match status" value="1"/>
</dbReference>
<organism evidence="2 3">
    <name type="scientific">Ktedonobacter robiniae</name>
    <dbReference type="NCBI Taxonomy" id="2778365"/>
    <lineage>
        <taxon>Bacteria</taxon>
        <taxon>Bacillati</taxon>
        <taxon>Chloroflexota</taxon>
        <taxon>Ktedonobacteria</taxon>
        <taxon>Ktedonobacterales</taxon>
        <taxon>Ktedonobacteraceae</taxon>
        <taxon>Ktedonobacter</taxon>
    </lineage>
</organism>
<protein>
    <recommendedName>
        <fullName evidence="1">Imm33-like domain-containing protein</fullName>
    </recommendedName>
</protein>